<dbReference type="EMBL" id="SMAD01000005">
    <property type="protein sequence ID" value="TCS87299.1"/>
    <property type="molecule type" value="Genomic_DNA"/>
</dbReference>
<dbReference type="SMART" id="SM00559">
    <property type="entry name" value="Ku78"/>
    <property type="match status" value="1"/>
</dbReference>
<evidence type="ECO:0000256" key="2">
    <source>
        <dbReference type="HAMAP-Rule" id="MF_01875"/>
    </source>
</evidence>
<dbReference type="GO" id="GO:0003690">
    <property type="term" value="F:double-stranded DNA binding"/>
    <property type="evidence" value="ECO:0007669"/>
    <property type="project" value="UniProtKB-UniRule"/>
</dbReference>
<dbReference type="PANTHER" id="PTHR41251">
    <property type="entry name" value="NON-HOMOLOGOUS END JOINING PROTEIN KU"/>
    <property type="match status" value="1"/>
</dbReference>
<evidence type="ECO:0000256" key="1">
    <source>
        <dbReference type="ARBA" id="ARBA00023125"/>
    </source>
</evidence>
<protein>
    <recommendedName>
        <fullName evidence="2">Non-homologous end joining protein Ku</fullName>
    </recommendedName>
</protein>
<gene>
    <name evidence="2" type="primary">ku</name>
    <name evidence="4" type="ORF">EDD80_105113</name>
</gene>
<evidence type="ECO:0000313" key="4">
    <source>
        <dbReference type="EMBL" id="TCS87299.1"/>
    </source>
</evidence>
<dbReference type="CDD" id="cd00789">
    <property type="entry name" value="KU_like"/>
    <property type="match status" value="1"/>
</dbReference>
<dbReference type="InterPro" id="IPR009187">
    <property type="entry name" value="Prok_Ku"/>
</dbReference>
<keyword evidence="2" id="KW-0227">DNA damage</keyword>
<evidence type="ECO:0000313" key="5">
    <source>
        <dbReference type="Proteomes" id="UP000295807"/>
    </source>
</evidence>
<dbReference type="PIRSF" id="PIRSF006493">
    <property type="entry name" value="Prok_Ku"/>
    <property type="match status" value="1"/>
</dbReference>
<dbReference type="AlphaFoldDB" id="A0A4R3KS83"/>
<comment type="subunit">
    <text evidence="2">Homodimer. Interacts with LigD.</text>
</comment>
<comment type="caution">
    <text evidence="4">The sequence shown here is derived from an EMBL/GenBank/DDBJ whole genome shotgun (WGS) entry which is preliminary data.</text>
</comment>
<name>A0A4R3KS83_9SPHI</name>
<feature type="domain" description="Ku" evidence="3">
    <location>
        <begin position="79"/>
        <end position="206"/>
    </location>
</feature>
<sequence length="284" mass="32707">MHSRGGRQRVRRAAMASLWGLIIEKHDMRAIWSGSIGFGLVNIPVKLFSASQSSRLDLDMLDRRDHSRIKYQRINENTGKVVDWDDIVKGYELDDEYIILEEDDFEEASPEKTRLINIQDFVKESEIDSMYFEAPYYVEPDKGGQKPYSLLLKALEKSGKAGIATFVMRSSESLAVLRPKGNVLVLNKLRFEEELRSSEDLNVPEKIKIGKEEMEMAMELIDRYTAKFDIRKFKDEYSHDLMKIIKAKAKGKRPTVRKLKVPKTKSDDLLKQLKASLKSNKKAS</sequence>
<keyword evidence="5" id="KW-1185">Reference proteome</keyword>
<dbReference type="InterPro" id="IPR006164">
    <property type="entry name" value="DNA_bd_Ku70/Ku80"/>
</dbReference>
<dbReference type="Proteomes" id="UP000295807">
    <property type="component" value="Unassembled WGS sequence"/>
</dbReference>
<evidence type="ECO:0000259" key="3">
    <source>
        <dbReference type="SMART" id="SM00559"/>
    </source>
</evidence>
<dbReference type="Gene3D" id="2.40.290.10">
    <property type="match status" value="1"/>
</dbReference>
<dbReference type="InterPro" id="IPR016194">
    <property type="entry name" value="SPOC-like_C_dom_sf"/>
</dbReference>
<dbReference type="Pfam" id="PF02735">
    <property type="entry name" value="Ku"/>
    <property type="match status" value="1"/>
</dbReference>
<dbReference type="HAMAP" id="MF_01875">
    <property type="entry name" value="Prokaryotic_Ku"/>
    <property type="match status" value="1"/>
</dbReference>
<dbReference type="SUPFAM" id="SSF100939">
    <property type="entry name" value="SPOC domain-like"/>
    <property type="match status" value="1"/>
</dbReference>
<keyword evidence="1 2" id="KW-0238">DNA-binding</keyword>
<comment type="similarity">
    <text evidence="2">Belongs to the prokaryotic Ku family.</text>
</comment>
<keyword evidence="2" id="KW-0234">DNA repair</keyword>
<dbReference type="GO" id="GO:0006310">
    <property type="term" value="P:DNA recombination"/>
    <property type="evidence" value="ECO:0007669"/>
    <property type="project" value="UniProtKB-KW"/>
</dbReference>
<dbReference type="NCBIfam" id="TIGR02772">
    <property type="entry name" value="Ku_bact"/>
    <property type="match status" value="1"/>
</dbReference>
<keyword evidence="2" id="KW-0233">DNA recombination</keyword>
<reference evidence="4 5" key="1">
    <citation type="submission" date="2019-03" db="EMBL/GenBank/DDBJ databases">
        <title>Genomic Encyclopedia of Type Strains, Phase IV (KMG-IV): sequencing the most valuable type-strain genomes for metagenomic binning, comparative biology and taxonomic classification.</title>
        <authorList>
            <person name="Goeker M."/>
        </authorList>
    </citation>
    <scope>NUCLEOTIDE SEQUENCE [LARGE SCALE GENOMIC DNA]</scope>
    <source>
        <strain evidence="4 5">DSM 21100</strain>
    </source>
</reference>
<dbReference type="PANTHER" id="PTHR41251:SF1">
    <property type="entry name" value="NON-HOMOLOGOUS END JOINING PROTEIN KU"/>
    <property type="match status" value="1"/>
</dbReference>
<comment type="function">
    <text evidence="2">With LigD forms a non-homologous end joining (NHEJ) DNA repair enzyme, which repairs dsDNA breaks with reduced fidelity. Binds linear dsDNA with 5'- and 3'- overhangs but not closed circular dsDNA nor ssDNA. Recruits and stimulates the ligase activity of LigD.</text>
</comment>
<proteinExistence type="inferred from homology"/>
<accession>A0A4R3KS83</accession>
<dbReference type="GO" id="GO:0006303">
    <property type="term" value="P:double-strand break repair via nonhomologous end joining"/>
    <property type="evidence" value="ECO:0007669"/>
    <property type="project" value="UniProtKB-UniRule"/>
</dbReference>
<organism evidence="4 5">
    <name type="scientific">Anseongella ginsenosidimutans</name>
    <dbReference type="NCBI Taxonomy" id="496056"/>
    <lineage>
        <taxon>Bacteria</taxon>
        <taxon>Pseudomonadati</taxon>
        <taxon>Bacteroidota</taxon>
        <taxon>Sphingobacteriia</taxon>
        <taxon>Sphingobacteriales</taxon>
        <taxon>Sphingobacteriaceae</taxon>
        <taxon>Anseongella</taxon>
    </lineage>
</organism>